<dbReference type="GeneID" id="64590870"/>
<dbReference type="EMBL" id="JABBWE010000004">
    <property type="protein sequence ID" value="KAG1803773.1"/>
    <property type="molecule type" value="Genomic_DNA"/>
</dbReference>
<evidence type="ECO:0000313" key="1">
    <source>
        <dbReference type="EMBL" id="KAG1803773.1"/>
    </source>
</evidence>
<dbReference type="PANTHER" id="PTHR10622:SF10">
    <property type="entry name" value="HET DOMAIN-CONTAINING PROTEIN"/>
    <property type="match status" value="1"/>
</dbReference>
<protein>
    <submittedName>
        <fullName evidence="1">Uncharacterized protein</fullName>
    </submittedName>
</protein>
<comment type="caution">
    <text evidence="1">The sequence shown here is derived from an EMBL/GenBank/DDBJ whole genome shotgun (WGS) entry which is preliminary data.</text>
</comment>
<dbReference type="RefSeq" id="XP_041166119.1">
    <property type="nucleotide sequence ID" value="XM_041297106.1"/>
</dbReference>
<keyword evidence="2" id="KW-1185">Reference proteome</keyword>
<dbReference type="OrthoDB" id="2663870at2759"/>
<proteinExistence type="predicted"/>
<accession>A0A9P7DV74</accession>
<reference evidence="1" key="1">
    <citation type="journal article" date="2020" name="New Phytol.">
        <title>Comparative genomics reveals dynamic genome evolution in host specialist ectomycorrhizal fungi.</title>
        <authorList>
            <person name="Lofgren L.A."/>
            <person name="Nguyen N.H."/>
            <person name="Vilgalys R."/>
            <person name="Ruytinx J."/>
            <person name="Liao H.L."/>
            <person name="Branco S."/>
            <person name="Kuo A."/>
            <person name="LaButti K."/>
            <person name="Lipzen A."/>
            <person name="Andreopoulos W."/>
            <person name="Pangilinan J."/>
            <person name="Riley R."/>
            <person name="Hundley H."/>
            <person name="Na H."/>
            <person name="Barry K."/>
            <person name="Grigoriev I.V."/>
            <person name="Stajich J.E."/>
            <person name="Kennedy P.G."/>
        </authorList>
    </citation>
    <scope>NUCLEOTIDE SEQUENCE</scope>
    <source>
        <strain evidence="1">S12</strain>
    </source>
</reference>
<name>A0A9P7DV74_9AGAM</name>
<evidence type="ECO:0000313" key="2">
    <source>
        <dbReference type="Proteomes" id="UP000719766"/>
    </source>
</evidence>
<dbReference type="AlphaFoldDB" id="A0A9P7DV74"/>
<gene>
    <name evidence="1" type="ORF">HD556DRAFT_1226766</name>
</gene>
<sequence>TCYIDQNNNVELQKSVNFMFVWYRLSVLAIANLSDVLPSSKSVAPANSTWNTRGWTVQEFLAPNIVLSYQAEWTLYIDDRSSSHKESFATMQVLERSISINKQMLIGRPTWLTFLLIRPWNRQELPLIIILWRRSRIWLLFMIGWSSGRWK</sequence>
<feature type="non-terminal residue" evidence="1">
    <location>
        <position position="1"/>
    </location>
</feature>
<dbReference type="PANTHER" id="PTHR10622">
    <property type="entry name" value="HET DOMAIN-CONTAINING PROTEIN"/>
    <property type="match status" value="1"/>
</dbReference>
<organism evidence="1 2">
    <name type="scientific">Suillus plorans</name>
    <dbReference type="NCBI Taxonomy" id="116603"/>
    <lineage>
        <taxon>Eukaryota</taxon>
        <taxon>Fungi</taxon>
        <taxon>Dikarya</taxon>
        <taxon>Basidiomycota</taxon>
        <taxon>Agaricomycotina</taxon>
        <taxon>Agaricomycetes</taxon>
        <taxon>Agaricomycetidae</taxon>
        <taxon>Boletales</taxon>
        <taxon>Suillineae</taxon>
        <taxon>Suillaceae</taxon>
        <taxon>Suillus</taxon>
    </lineage>
</organism>
<dbReference type="Proteomes" id="UP000719766">
    <property type="component" value="Unassembled WGS sequence"/>
</dbReference>